<evidence type="ECO:0000256" key="8">
    <source>
        <dbReference type="ARBA" id="ARBA00038436"/>
    </source>
</evidence>
<keyword evidence="4 9" id="KW-0997">Cell inner membrane</keyword>
<organism evidence="12 13">
    <name type="scientific">Piscinibacter aquaticus</name>
    <dbReference type="NCBI Taxonomy" id="392597"/>
    <lineage>
        <taxon>Bacteria</taxon>
        <taxon>Pseudomonadati</taxon>
        <taxon>Pseudomonadota</taxon>
        <taxon>Betaproteobacteria</taxon>
        <taxon>Burkholderiales</taxon>
        <taxon>Sphaerotilaceae</taxon>
        <taxon>Piscinibacter</taxon>
    </lineage>
</organism>
<keyword evidence="2 9" id="KW-0813">Transport</keyword>
<accession>A0A5C6U3Q9</accession>
<dbReference type="EMBL" id="VOPW01000001">
    <property type="protein sequence ID" value="TXC66288.1"/>
    <property type="molecule type" value="Genomic_DNA"/>
</dbReference>
<keyword evidence="13" id="KW-1185">Reference proteome</keyword>
<evidence type="ECO:0000256" key="7">
    <source>
        <dbReference type="ARBA" id="ARBA00023136"/>
    </source>
</evidence>
<reference evidence="12 13" key="1">
    <citation type="submission" date="2019-08" db="EMBL/GenBank/DDBJ databases">
        <authorList>
            <person name="Khan S.A."/>
            <person name="Jeon C.O."/>
            <person name="Jeong S.E."/>
        </authorList>
    </citation>
    <scope>NUCLEOTIDE SEQUENCE [LARGE SCALE GENOMIC DNA]</scope>
    <source>
        <strain evidence="13">IMCC1728</strain>
    </source>
</reference>
<comment type="subunit">
    <text evidence="9">The complex comprises the extracytoplasmic solute receptor protein and the two transmembrane proteins.</text>
</comment>
<evidence type="ECO:0000259" key="11">
    <source>
        <dbReference type="Pfam" id="PF04290"/>
    </source>
</evidence>
<keyword evidence="5 9" id="KW-0812">Transmembrane</keyword>
<evidence type="ECO:0000256" key="6">
    <source>
        <dbReference type="ARBA" id="ARBA00022989"/>
    </source>
</evidence>
<dbReference type="PANTHER" id="PTHR35011">
    <property type="entry name" value="2,3-DIKETO-L-GULONATE TRAP TRANSPORTER SMALL PERMEASE PROTEIN YIAM"/>
    <property type="match status" value="1"/>
</dbReference>
<dbReference type="AlphaFoldDB" id="A0A5C6U3Q9"/>
<dbReference type="PANTHER" id="PTHR35011:SF4">
    <property type="entry name" value="SLL1102 PROTEIN"/>
    <property type="match status" value="1"/>
</dbReference>
<proteinExistence type="inferred from homology"/>
<comment type="caution">
    <text evidence="12">The sequence shown here is derived from an EMBL/GenBank/DDBJ whole genome shotgun (WGS) entry which is preliminary data.</text>
</comment>
<feature type="transmembrane region" description="Helical" evidence="9">
    <location>
        <begin position="21"/>
        <end position="43"/>
    </location>
</feature>
<name>A0A5C6U3Q9_9BURK</name>
<keyword evidence="3" id="KW-1003">Cell membrane</keyword>
<evidence type="ECO:0000256" key="1">
    <source>
        <dbReference type="ARBA" id="ARBA00004429"/>
    </source>
</evidence>
<keyword evidence="6 9" id="KW-1133">Transmembrane helix</keyword>
<dbReference type="GO" id="GO:0005886">
    <property type="term" value="C:plasma membrane"/>
    <property type="evidence" value="ECO:0007669"/>
    <property type="project" value="UniProtKB-SubCell"/>
</dbReference>
<evidence type="ECO:0000256" key="5">
    <source>
        <dbReference type="ARBA" id="ARBA00022692"/>
    </source>
</evidence>
<feature type="domain" description="Tripartite ATP-independent periplasmic transporters DctQ component" evidence="11">
    <location>
        <begin position="30"/>
        <end position="161"/>
    </location>
</feature>
<comment type="function">
    <text evidence="9">Part of the tripartite ATP-independent periplasmic (TRAP) transport system.</text>
</comment>
<evidence type="ECO:0000256" key="9">
    <source>
        <dbReference type="RuleBase" id="RU369079"/>
    </source>
</evidence>
<evidence type="ECO:0000313" key="13">
    <source>
        <dbReference type="Proteomes" id="UP000321832"/>
    </source>
</evidence>
<sequence>MNALLPLSGLIDRINDRIGQGIRWLVLAAVLISALNAIVRKAFSISSNAFLEVQWYLFAAVFMLGAGYAFLRNVHVRIDFISSKLSKRANAIIDALGIVIFLIPLCLIMISLSWPFFANARHSGEMSQNAGGLIRWPAYLLIPVGFSILLLQGISELIKRLAFLQGAIPEPFSVEQHKSDEEVLAEELAAEAERHEQERPAAAQANKNEGR</sequence>
<dbReference type="Pfam" id="PF04290">
    <property type="entry name" value="DctQ"/>
    <property type="match status" value="1"/>
</dbReference>
<evidence type="ECO:0000313" key="12">
    <source>
        <dbReference type="EMBL" id="TXC66288.1"/>
    </source>
</evidence>
<evidence type="ECO:0000256" key="10">
    <source>
        <dbReference type="SAM" id="MobiDB-lite"/>
    </source>
</evidence>
<evidence type="ECO:0000256" key="2">
    <source>
        <dbReference type="ARBA" id="ARBA00022448"/>
    </source>
</evidence>
<keyword evidence="7 9" id="KW-0472">Membrane</keyword>
<dbReference type="InterPro" id="IPR055348">
    <property type="entry name" value="DctQ"/>
</dbReference>
<dbReference type="GO" id="GO:0022857">
    <property type="term" value="F:transmembrane transporter activity"/>
    <property type="evidence" value="ECO:0007669"/>
    <property type="project" value="UniProtKB-UniRule"/>
</dbReference>
<dbReference type="Proteomes" id="UP000321832">
    <property type="component" value="Unassembled WGS sequence"/>
</dbReference>
<evidence type="ECO:0000256" key="4">
    <source>
        <dbReference type="ARBA" id="ARBA00022519"/>
    </source>
</evidence>
<comment type="subcellular location">
    <subcellularLocation>
        <location evidence="1 9">Cell inner membrane</location>
        <topology evidence="1 9">Multi-pass membrane protein</topology>
    </subcellularLocation>
</comment>
<protein>
    <recommendedName>
        <fullName evidence="9">TRAP transporter small permease protein</fullName>
    </recommendedName>
</protein>
<dbReference type="InterPro" id="IPR007387">
    <property type="entry name" value="TRAP_DctQ"/>
</dbReference>
<feature type="transmembrane region" description="Helical" evidence="9">
    <location>
        <begin position="55"/>
        <end position="71"/>
    </location>
</feature>
<evidence type="ECO:0000256" key="3">
    <source>
        <dbReference type="ARBA" id="ARBA00022475"/>
    </source>
</evidence>
<feature type="transmembrane region" description="Helical" evidence="9">
    <location>
        <begin position="136"/>
        <end position="154"/>
    </location>
</feature>
<comment type="similarity">
    <text evidence="8 9">Belongs to the TRAP transporter small permease family.</text>
</comment>
<feature type="region of interest" description="Disordered" evidence="10">
    <location>
        <begin position="190"/>
        <end position="211"/>
    </location>
</feature>
<feature type="transmembrane region" description="Helical" evidence="9">
    <location>
        <begin position="92"/>
        <end position="116"/>
    </location>
</feature>
<gene>
    <name evidence="12" type="ORF">FSC37_11485</name>
</gene>